<dbReference type="eggNOG" id="ENOG502SD5A">
    <property type="taxonomic scope" value="Eukaryota"/>
</dbReference>
<name>T0S2D7_SAPDV</name>
<evidence type="ECO:0000313" key="3">
    <source>
        <dbReference type="Proteomes" id="UP000030762"/>
    </source>
</evidence>
<dbReference type="OrthoDB" id="308383at2759"/>
<evidence type="ECO:0000259" key="1">
    <source>
        <dbReference type="PROSITE" id="PS50280"/>
    </source>
</evidence>
<dbReference type="Pfam" id="PF00856">
    <property type="entry name" value="SET"/>
    <property type="match status" value="1"/>
</dbReference>
<dbReference type="SMART" id="SM00317">
    <property type="entry name" value="SET"/>
    <property type="match status" value="1"/>
</dbReference>
<dbReference type="RefSeq" id="XP_008607169.1">
    <property type="nucleotide sequence ID" value="XM_008608947.1"/>
</dbReference>
<dbReference type="SUPFAM" id="SSF82199">
    <property type="entry name" value="SET domain"/>
    <property type="match status" value="1"/>
</dbReference>
<dbReference type="PROSITE" id="PS50280">
    <property type="entry name" value="SET"/>
    <property type="match status" value="1"/>
</dbReference>
<gene>
    <name evidence="2" type="ORF">SDRG_03316</name>
</gene>
<sequence length="225" mass="24653">MQHHCLDRGDPDEVDGAVSFEGQRVSYDEASDRMRCIYTPKLLFQSSSELRNYGFWGFTTGSEFPELSPADAAQLDAGAVHALVDVRPISIPGVGEQLGLFATAPIAGDTLIGEYTGVVQVDRGDGFDSYGLAYPSVFEDGNMVVSANEYGNIIRCVNHSFRHFNCRLASVLHRGFLHIVCRTLEPIAPGTQLLVNYGPSYWKEAGVTPFEWFADAADSQNYATT</sequence>
<keyword evidence="3" id="KW-1185">Reference proteome</keyword>
<dbReference type="Proteomes" id="UP000030762">
    <property type="component" value="Unassembled WGS sequence"/>
</dbReference>
<proteinExistence type="predicted"/>
<dbReference type="AlphaFoldDB" id="T0S2D7"/>
<dbReference type="OMA" id="QFAPLGH"/>
<dbReference type="VEuPathDB" id="FungiDB:SDRG_03316"/>
<protein>
    <recommendedName>
        <fullName evidence="1">SET domain-containing protein</fullName>
    </recommendedName>
</protein>
<evidence type="ECO:0000313" key="2">
    <source>
        <dbReference type="EMBL" id="EQC39108.1"/>
    </source>
</evidence>
<dbReference type="InterPro" id="IPR046341">
    <property type="entry name" value="SET_dom_sf"/>
</dbReference>
<dbReference type="InterPro" id="IPR001214">
    <property type="entry name" value="SET_dom"/>
</dbReference>
<accession>T0S2D7</accession>
<dbReference type="Gene3D" id="2.170.270.10">
    <property type="entry name" value="SET domain"/>
    <property type="match status" value="1"/>
</dbReference>
<dbReference type="EMBL" id="JH767139">
    <property type="protein sequence ID" value="EQC39108.1"/>
    <property type="molecule type" value="Genomic_DNA"/>
</dbReference>
<feature type="domain" description="SET" evidence="1">
    <location>
        <begin position="82"/>
        <end position="198"/>
    </location>
</feature>
<dbReference type="STRING" id="1156394.T0S2D7"/>
<organism evidence="2 3">
    <name type="scientific">Saprolegnia diclina (strain VS20)</name>
    <dbReference type="NCBI Taxonomy" id="1156394"/>
    <lineage>
        <taxon>Eukaryota</taxon>
        <taxon>Sar</taxon>
        <taxon>Stramenopiles</taxon>
        <taxon>Oomycota</taxon>
        <taxon>Saprolegniomycetes</taxon>
        <taxon>Saprolegniales</taxon>
        <taxon>Saprolegniaceae</taxon>
        <taxon>Saprolegnia</taxon>
    </lineage>
</organism>
<dbReference type="GeneID" id="19944043"/>
<reference evidence="2 3" key="1">
    <citation type="submission" date="2012-04" db="EMBL/GenBank/DDBJ databases">
        <title>The Genome Sequence of Saprolegnia declina VS20.</title>
        <authorList>
            <consortium name="The Broad Institute Genome Sequencing Platform"/>
            <person name="Russ C."/>
            <person name="Nusbaum C."/>
            <person name="Tyler B."/>
            <person name="van West P."/>
            <person name="Dieguez-Uribeondo J."/>
            <person name="de Bruijn I."/>
            <person name="Tripathy S."/>
            <person name="Jiang R."/>
            <person name="Young S.K."/>
            <person name="Zeng Q."/>
            <person name="Gargeya S."/>
            <person name="Fitzgerald M."/>
            <person name="Haas B."/>
            <person name="Abouelleil A."/>
            <person name="Alvarado L."/>
            <person name="Arachchi H.M."/>
            <person name="Berlin A."/>
            <person name="Chapman S.B."/>
            <person name="Goldberg J."/>
            <person name="Griggs A."/>
            <person name="Gujja S."/>
            <person name="Hansen M."/>
            <person name="Howarth C."/>
            <person name="Imamovic A."/>
            <person name="Larimer J."/>
            <person name="McCowen C."/>
            <person name="Montmayeur A."/>
            <person name="Murphy C."/>
            <person name="Neiman D."/>
            <person name="Pearson M."/>
            <person name="Priest M."/>
            <person name="Roberts A."/>
            <person name="Saif S."/>
            <person name="Shea T."/>
            <person name="Sisk P."/>
            <person name="Sykes S."/>
            <person name="Wortman J."/>
            <person name="Nusbaum C."/>
            <person name="Birren B."/>
        </authorList>
    </citation>
    <scope>NUCLEOTIDE SEQUENCE [LARGE SCALE GENOMIC DNA]</scope>
    <source>
        <strain evidence="2 3">VS20</strain>
    </source>
</reference>
<dbReference type="InParanoid" id="T0S2D7"/>